<dbReference type="GO" id="GO:0008270">
    <property type="term" value="F:zinc ion binding"/>
    <property type="evidence" value="ECO:0007669"/>
    <property type="project" value="UniProtKB-KW"/>
</dbReference>
<dbReference type="Proteomes" id="UP001443914">
    <property type="component" value="Unassembled WGS sequence"/>
</dbReference>
<evidence type="ECO:0000256" key="7">
    <source>
        <dbReference type="ARBA" id="ARBA00023242"/>
    </source>
</evidence>
<protein>
    <recommendedName>
        <fullName evidence="9">Dof zinc finger protein</fullName>
    </recommendedName>
</protein>
<accession>A0AAW1MP79</accession>
<dbReference type="GO" id="GO:0003700">
    <property type="term" value="F:DNA-binding transcription factor activity"/>
    <property type="evidence" value="ECO:0007669"/>
    <property type="project" value="UniProtKB-UniRule"/>
</dbReference>
<feature type="compositionally biased region" description="Basic and acidic residues" evidence="10">
    <location>
        <begin position="48"/>
        <end position="59"/>
    </location>
</feature>
<organism evidence="12 13">
    <name type="scientific">Saponaria officinalis</name>
    <name type="common">Common soapwort</name>
    <name type="synonym">Lychnis saponaria</name>
    <dbReference type="NCBI Taxonomy" id="3572"/>
    <lineage>
        <taxon>Eukaryota</taxon>
        <taxon>Viridiplantae</taxon>
        <taxon>Streptophyta</taxon>
        <taxon>Embryophyta</taxon>
        <taxon>Tracheophyta</taxon>
        <taxon>Spermatophyta</taxon>
        <taxon>Magnoliopsida</taxon>
        <taxon>eudicotyledons</taxon>
        <taxon>Gunneridae</taxon>
        <taxon>Pentapetalae</taxon>
        <taxon>Caryophyllales</taxon>
        <taxon>Caryophyllaceae</taxon>
        <taxon>Caryophylleae</taxon>
        <taxon>Saponaria</taxon>
    </lineage>
</organism>
<sequence length="337" mass="36399">MSSHSSFHVCMDSSQWLHQGTIMPSEETSTGLDSSLAPPSEGGLPPLVERRLRPPHDQNLKCPRCDSTYTKFCYYNNYNLSQPRYFCKTCRRYWTKGGSLRNIPVGGGCRKNNKKSSSRKSNTDQPHLSISQAGAGAGAGADAGAGVGAGLDLASSNPNDFHLSFPRVKFPPHLVNFIGAQMSIGGVNERHEFGVIGGMIGDHNVGDYNGGYNGLFSTFGGINICSSSTNSPYGLSSNHDNSNYDGNLGINLMDQRLLLPFDENAINNGNSNRYEDVVDLNHGDPKPLSSLECQDQGCNNFGVTKDLLYGYNVNDTTRSSWNGVMGGFQSSTTNSLV</sequence>
<evidence type="ECO:0000256" key="10">
    <source>
        <dbReference type="SAM" id="MobiDB-lite"/>
    </source>
</evidence>
<dbReference type="InterPro" id="IPR045174">
    <property type="entry name" value="Dof"/>
</dbReference>
<keyword evidence="6 9" id="KW-0804">Transcription</keyword>
<dbReference type="PANTHER" id="PTHR31992">
    <property type="entry name" value="DOF ZINC FINGER PROTEIN DOF1.4-RELATED"/>
    <property type="match status" value="1"/>
</dbReference>
<dbReference type="GO" id="GO:0003677">
    <property type="term" value="F:DNA binding"/>
    <property type="evidence" value="ECO:0007669"/>
    <property type="project" value="UniProtKB-UniRule"/>
</dbReference>
<keyword evidence="4 9" id="KW-0805">Transcription regulation</keyword>
<dbReference type="Pfam" id="PF02701">
    <property type="entry name" value="Zn_ribbon_Dof"/>
    <property type="match status" value="1"/>
</dbReference>
<dbReference type="PROSITE" id="PS01361">
    <property type="entry name" value="ZF_DOF_1"/>
    <property type="match status" value="1"/>
</dbReference>
<dbReference type="AlphaFoldDB" id="A0AAW1MP79"/>
<comment type="caution">
    <text evidence="12">The sequence shown here is derived from an EMBL/GenBank/DDBJ whole genome shotgun (WGS) entry which is preliminary data.</text>
</comment>
<evidence type="ECO:0000256" key="9">
    <source>
        <dbReference type="RuleBase" id="RU369094"/>
    </source>
</evidence>
<keyword evidence="13" id="KW-1185">Reference proteome</keyword>
<keyword evidence="7 8" id="KW-0539">Nucleus</keyword>
<evidence type="ECO:0000259" key="11">
    <source>
        <dbReference type="PROSITE" id="PS50884"/>
    </source>
</evidence>
<keyword evidence="2 8" id="KW-0863">Zinc-finger</keyword>
<keyword evidence="3 9" id="KW-0862">Zinc</keyword>
<comment type="function">
    <text evidence="9">Transcription factor that binds specifically to a 5'-AA[AG]G-3' consensus core sequence.</text>
</comment>
<evidence type="ECO:0000256" key="1">
    <source>
        <dbReference type="ARBA" id="ARBA00022723"/>
    </source>
</evidence>
<gene>
    <name evidence="12" type="ORF">RND81_02G022300</name>
</gene>
<evidence type="ECO:0000256" key="3">
    <source>
        <dbReference type="ARBA" id="ARBA00022833"/>
    </source>
</evidence>
<evidence type="ECO:0000256" key="8">
    <source>
        <dbReference type="PROSITE-ProRule" id="PRU00071"/>
    </source>
</evidence>
<name>A0AAW1MP79_SAPOF</name>
<feature type="region of interest" description="Disordered" evidence="10">
    <location>
        <begin position="105"/>
        <end position="136"/>
    </location>
</feature>
<keyword evidence="5 8" id="KW-0238">DNA-binding</keyword>
<feature type="domain" description="Dof-type" evidence="11">
    <location>
        <begin position="60"/>
        <end position="114"/>
    </location>
</feature>
<feature type="compositionally biased region" description="Polar residues" evidence="10">
    <location>
        <begin position="123"/>
        <end position="132"/>
    </location>
</feature>
<evidence type="ECO:0000256" key="6">
    <source>
        <dbReference type="ARBA" id="ARBA00023163"/>
    </source>
</evidence>
<dbReference type="InterPro" id="IPR003851">
    <property type="entry name" value="Znf_Dof"/>
</dbReference>
<dbReference type="EMBL" id="JBDFQZ010000002">
    <property type="protein sequence ID" value="KAK9747900.1"/>
    <property type="molecule type" value="Genomic_DNA"/>
</dbReference>
<reference evidence="12" key="1">
    <citation type="submission" date="2024-03" db="EMBL/GenBank/DDBJ databases">
        <title>WGS assembly of Saponaria officinalis var. Norfolk2.</title>
        <authorList>
            <person name="Jenkins J."/>
            <person name="Shu S."/>
            <person name="Grimwood J."/>
            <person name="Barry K."/>
            <person name="Goodstein D."/>
            <person name="Schmutz J."/>
            <person name="Leebens-Mack J."/>
            <person name="Osbourn A."/>
        </authorList>
    </citation>
    <scope>NUCLEOTIDE SEQUENCE [LARGE SCALE GENOMIC DNA]</scope>
    <source>
        <strain evidence="12">JIC</strain>
    </source>
</reference>
<dbReference type="GO" id="GO:0005634">
    <property type="term" value="C:nucleus"/>
    <property type="evidence" value="ECO:0007669"/>
    <property type="project" value="UniProtKB-SubCell"/>
</dbReference>
<proteinExistence type="predicted"/>
<dbReference type="PROSITE" id="PS50884">
    <property type="entry name" value="ZF_DOF_2"/>
    <property type="match status" value="1"/>
</dbReference>
<evidence type="ECO:0000256" key="5">
    <source>
        <dbReference type="ARBA" id="ARBA00023125"/>
    </source>
</evidence>
<dbReference type="PANTHER" id="PTHR31992:SF159">
    <property type="entry name" value="DOF ZINC FINGER PROTEIN"/>
    <property type="match status" value="1"/>
</dbReference>
<keyword evidence="1 9" id="KW-0479">Metal-binding</keyword>
<evidence type="ECO:0000256" key="4">
    <source>
        <dbReference type="ARBA" id="ARBA00023015"/>
    </source>
</evidence>
<evidence type="ECO:0000313" key="12">
    <source>
        <dbReference type="EMBL" id="KAK9747900.1"/>
    </source>
</evidence>
<evidence type="ECO:0000313" key="13">
    <source>
        <dbReference type="Proteomes" id="UP001443914"/>
    </source>
</evidence>
<feature type="region of interest" description="Disordered" evidence="10">
    <location>
        <begin position="26"/>
        <end position="59"/>
    </location>
</feature>
<evidence type="ECO:0000256" key="2">
    <source>
        <dbReference type="ARBA" id="ARBA00022771"/>
    </source>
</evidence>
<comment type="subcellular location">
    <subcellularLocation>
        <location evidence="8 9">Nucleus</location>
    </subcellularLocation>
</comment>